<gene>
    <name evidence="1" type="ORF">CWATWH8502_1750</name>
</gene>
<comment type="caution">
    <text evidence="1">The sequence shown here is derived from an EMBL/GenBank/DDBJ whole genome shotgun (WGS) entry which is preliminary data.</text>
</comment>
<accession>T2ICT2</accession>
<dbReference type="EMBL" id="CAQK01000328">
    <property type="protein sequence ID" value="CCQ50637.1"/>
    <property type="molecule type" value="Genomic_DNA"/>
</dbReference>
<evidence type="ECO:0000313" key="1">
    <source>
        <dbReference type="EMBL" id="CCQ50637.1"/>
    </source>
</evidence>
<dbReference type="AlphaFoldDB" id="T2ICT2"/>
<name>T2ICT2_CROWT</name>
<reference evidence="1 2" key="2">
    <citation type="submission" date="2013-09" db="EMBL/GenBank/DDBJ databases">
        <title>Whole genome comparison of six Crocosphaera watsonii strains with differing phenotypes.</title>
        <authorList>
            <person name="Bench S.R."/>
            <person name="Heller P."/>
            <person name="Frank I."/>
            <person name="Arciniega M."/>
            <person name="Shilova I.N."/>
            <person name="Zehr J.P."/>
        </authorList>
    </citation>
    <scope>NUCLEOTIDE SEQUENCE [LARGE SCALE GENOMIC DNA]</scope>
    <source>
        <strain evidence="1 2">WH 8502</strain>
    </source>
</reference>
<protein>
    <submittedName>
        <fullName evidence="1">Uncharacterized protein</fullName>
    </submittedName>
</protein>
<dbReference type="Proteomes" id="UP000018348">
    <property type="component" value="Unassembled WGS sequence"/>
</dbReference>
<sequence length="46" mass="5463">MTLLRNLKTQKILILKKTNESTYIREDCNLTHTTELKKAFIIKENN</sequence>
<evidence type="ECO:0000313" key="2">
    <source>
        <dbReference type="Proteomes" id="UP000018348"/>
    </source>
</evidence>
<proteinExistence type="predicted"/>
<organism evidence="1 2">
    <name type="scientific">Crocosphaera watsonii WH 8502</name>
    <dbReference type="NCBI Taxonomy" id="423474"/>
    <lineage>
        <taxon>Bacteria</taxon>
        <taxon>Bacillati</taxon>
        <taxon>Cyanobacteriota</taxon>
        <taxon>Cyanophyceae</taxon>
        <taxon>Oscillatoriophycideae</taxon>
        <taxon>Chroococcales</taxon>
        <taxon>Aphanothecaceae</taxon>
        <taxon>Crocosphaera</taxon>
    </lineage>
</organism>
<reference evidence="1 2" key="1">
    <citation type="submission" date="2013-01" db="EMBL/GenBank/DDBJ databases">
        <authorList>
            <person name="Bench S."/>
        </authorList>
    </citation>
    <scope>NUCLEOTIDE SEQUENCE [LARGE SCALE GENOMIC DNA]</scope>
    <source>
        <strain evidence="1 2">WH 8502</strain>
    </source>
</reference>